<dbReference type="RefSeq" id="WP_235122678.1">
    <property type="nucleotide sequence ID" value="NZ_CP090978.1"/>
</dbReference>
<keyword evidence="3" id="KW-0804">Transcription</keyword>
<dbReference type="InterPro" id="IPR028349">
    <property type="entry name" value="PafC-like"/>
</dbReference>
<dbReference type="InterPro" id="IPR001034">
    <property type="entry name" value="DeoR_HTH"/>
</dbReference>
<dbReference type="InterPro" id="IPR036390">
    <property type="entry name" value="WH_DNA-bd_sf"/>
</dbReference>
<gene>
    <name evidence="5" type="ORF">L0M14_14270</name>
</gene>
<dbReference type="Proteomes" id="UP001649230">
    <property type="component" value="Chromosome"/>
</dbReference>
<dbReference type="PANTHER" id="PTHR34580">
    <property type="match status" value="1"/>
</dbReference>
<dbReference type="Gene3D" id="1.10.10.10">
    <property type="entry name" value="Winged helix-like DNA-binding domain superfamily/Winged helix DNA-binding domain"/>
    <property type="match status" value="1"/>
</dbReference>
<sequence>MKKIQRLVALMMAVNERMRFTVKEMAEQFGVSERTMHRDLQELCELGMPLYTEFGPHGGYRLLKKRILPPILFTEQEAAAMFFAVQSLQYYGSLPFEAESTAALDKFYHYLPEDSKIKIQEMKNRVVFWSPLRTQSPYCLEPILLAASQRRPIQIHYESKNETSSRLILPIGIYAHNGFWYAPSYCYRRSEVLLFRVDRIQSIDETITAPDSTPDHIKELTLKDWFEHSDSRIHPEPDLQLRILFTPYGVRLYERSTVFPGKLDINEDGSGVLTAAMHTCNIPHYGTFMLSFGSDAHVQEPPELVVWLQEQVNRLTGVYLQDKEFT</sequence>
<dbReference type="SMART" id="SM00420">
    <property type="entry name" value="HTH_DEOR"/>
    <property type="match status" value="1"/>
</dbReference>
<dbReference type="InterPro" id="IPR051534">
    <property type="entry name" value="CBASS_pafABC_assoc_protein"/>
</dbReference>
<reference evidence="5 6" key="1">
    <citation type="journal article" date="2024" name="Int. J. Syst. Evol. Microbiol.">
        <title>Paenibacillus hexagrammi sp. nov., a novel bacterium isolated from the gut content of Hexagrammos agrammus.</title>
        <authorList>
            <person name="Jung H.K."/>
            <person name="Kim D.G."/>
            <person name="Zin H."/>
            <person name="Park J."/>
            <person name="Jung H."/>
            <person name="Kim Y.O."/>
            <person name="Kong H.J."/>
            <person name="Kim J.W."/>
            <person name="Kim Y.S."/>
        </authorList>
    </citation>
    <scope>NUCLEOTIDE SEQUENCE [LARGE SCALE GENOMIC DNA]</scope>
    <source>
        <strain evidence="5 6">YPD9-1</strain>
    </source>
</reference>
<dbReference type="PANTHER" id="PTHR34580:SF9">
    <property type="entry name" value="SLL5097 PROTEIN"/>
    <property type="match status" value="1"/>
</dbReference>
<evidence type="ECO:0000259" key="4">
    <source>
        <dbReference type="PROSITE" id="PS51000"/>
    </source>
</evidence>
<dbReference type="InterPro" id="IPR057727">
    <property type="entry name" value="WCX_dom"/>
</dbReference>
<dbReference type="InterPro" id="IPR026881">
    <property type="entry name" value="WYL_dom"/>
</dbReference>
<name>A0ABY3SQ41_9BACL</name>
<dbReference type="Pfam" id="PF13280">
    <property type="entry name" value="WYL"/>
    <property type="match status" value="1"/>
</dbReference>
<dbReference type="PROSITE" id="PS52050">
    <property type="entry name" value="WYL"/>
    <property type="match status" value="1"/>
</dbReference>
<dbReference type="InterPro" id="IPR018356">
    <property type="entry name" value="Tscrpt_reg_HTH_DeoR_CS"/>
</dbReference>
<keyword evidence="6" id="KW-1185">Reference proteome</keyword>
<accession>A0ABY3SQ41</accession>
<dbReference type="SUPFAM" id="SSF46785">
    <property type="entry name" value="Winged helix' DNA-binding domain"/>
    <property type="match status" value="1"/>
</dbReference>
<dbReference type="PIRSF" id="PIRSF016838">
    <property type="entry name" value="PafC"/>
    <property type="match status" value="1"/>
</dbReference>
<proteinExistence type="predicted"/>
<evidence type="ECO:0000256" key="2">
    <source>
        <dbReference type="ARBA" id="ARBA00023125"/>
    </source>
</evidence>
<dbReference type="PROSITE" id="PS00894">
    <property type="entry name" value="HTH_DEOR_1"/>
    <property type="match status" value="1"/>
</dbReference>
<evidence type="ECO:0000256" key="3">
    <source>
        <dbReference type="ARBA" id="ARBA00023163"/>
    </source>
</evidence>
<dbReference type="Pfam" id="PF25583">
    <property type="entry name" value="WCX"/>
    <property type="match status" value="1"/>
</dbReference>
<keyword evidence="1" id="KW-0805">Transcription regulation</keyword>
<dbReference type="EMBL" id="CP090978">
    <property type="protein sequence ID" value="UJF36123.1"/>
    <property type="molecule type" value="Genomic_DNA"/>
</dbReference>
<evidence type="ECO:0000313" key="6">
    <source>
        <dbReference type="Proteomes" id="UP001649230"/>
    </source>
</evidence>
<dbReference type="InterPro" id="IPR036388">
    <property type="entry name" value="WH-like_DNA-bd_sf"/>
</dbReference>
<dbReference type="Pfam" id="PF08279">
    <property type="entry name" value="HTH_11"/>
    <property type="match status" value="1"/>
</dbReference>
<feature type="domain" description="HTH deoR-type" evidence="4">
    <location>
        <begin position="3"/>
        <end position="62"/>
    </location>
</feature>
<protein>
    <submittedName>
        <fullName evidence="5">YafY family transcriptional regulator</fullName>
    </submittedName>
</protein>
<evidence type="ECO:0000313" key="5">
    <source>
        <dbReference type="EMBL" id="UJF36123.1"/>
    </source>
</evidence>
<keyword evidence="2" id="KW-0238">DNA-binding</keyword>
<organism evidence="5 6">
    <name type="scientific">Paenibacillus hexagrammi</name>
    <dbReference type="NCBI Taxonomy" id="2908839"/>
    <lineage>
        <taxon>Bacteria</taxon>
        <taxon>Bacillati</taxon>
        <taxon>Bacillota</taxon>
        <taxon>Bacilli</taxon>
        <taxon>Bacillales</taxon>
        <taxon>Paenibacillaceae</taxon>
        <taxon>Paenibacillus</taxon>
    </lineage>
</organism>
<evidence type="ECO:0000256" key="1">
    <source>
        <dbReference type="ARBA" id="ARBA00023015"/>
    </source>
</evidence>
<dbReference type="PROSITE" id="PS51000">
    <property type="entry name" value="HTH_DEOR_2"/>
    <property type="match status" value="1"/>
</dbReference>
<dbReference type="InterPro" id="IPR013196">
    <property type="entry name" value="HTH_11"/>
</dbReference>